<proteinExistence type="predicted"/>
<feature type="transmembrane region" description="Helical" evidence="1">
    <location>
        <begin position="160"/>
        <end position="181"/>
    </location>
</feature>
<evidence type="ECO:0000256" key="1">
    <source>
        <dbReference type="SAM" id="Phobius"/>
    </source>
</evidence>
<feature type="transmembrane region" description="Helical" evidence="1">
    <location>
        <begin position="286"/>
        <end position="305"/>
    </location>
</feature>
<dbReference type="SUPFAM" id="SSF103473">
    <property type="entry name" value="MFS general substrate transporter"/>
    <property type="match status" value="1"/>
</dbReference>
<name>A0ABY2E2F5_9MICO</name>
<feature type="transmembrane region" description="Helical" evidence="1">
    <location>
        <begin position="99"/>
        <end position="117"/>
    </location>
</feature>
<keyword evidence="1" id="KW-0472">Membrane</keyword>
<dbReference type="InterPro" id="IPR036259">
    <property type="entry name" value="MFS_trans_sf"/>
</dbReference>
<dbReference type="PANTHER" id="PTHR23531">
    <property type="entry name" value="QUINOLENE RESISTANCE PROTEIN NORA"/>
    <property type="match status" value="1"/>
</dbReference>
<feature type="transmembrane region" description="Helical" evidence="1">
    <location>
        <begin position="373"/>
        <end position="393"/>
    </location>
</feature>
<dbReference type="Gene3D" id="1.20.1250.20">
    <property type="entry name" value="MFS general substrate transporter like domains"/>
    <property type="match status" value="1"/>
</dbReference>
<dbReference type="InterPro" id="IPR011701">
    <property type="entry name" value="MFS"/>
</dbReference>
<evidence type="ECO:0000313" key="3">
    <source>
        <dbReference type="Proteomes" id="UP000504882"/>
    </source>
</evidence>
<comment type="caution">
    <text evidence="2">The sequence shown here is derived from an EMBL/GenBank/DDBJ whole genome shotgun (WGS) entry which is preliminary data.</text>
</comment>
<feature type="transmembrane region" description="Helical" evidence="1">
    <location>
        <begin position="225"/>
        <end position="248"/>
    </location>
</feature>
<feature type="transmembrane region" description="Helical" evidence="1">
    <location>
        <begin position="63"/>
        <end position="87"/>
    </location>
</feature>
<dbReference type="Proteomes" id="UP000504882">
    <property type="component" value="Unassembled WGS sequence"/>
</dbReference>
<reference evidence="2 3" key="1">
    <citation type="submission" date="2019-03" db="EMBL/GenBank/DDBJ databases">
        <title>Genomic features of bacteria from cold environments.</title>
        <authorList>
            <person name="Shen L."/>
        </authorList>
    </citation>
    <scope>NUCLEOTIDE SEQUENCE [LARGE SCALE GENOMIC DNA]</scope>
    <source>
        <strain evidence="3">T3246-1</strain>
    </source>
</reference>
<accession>A0ABY2E2F5</accession>
<keyword evidence="3" id="KW-1185">Reference proteome</keyword>
<organism evidence="2 3">
    <name type="scientific">Occultella glacieicola</name>
    <dbReference type="NCBI Taxonomy" id="2518684"/>
    <lineage>
        <taxon>Bacteria</taxon>
        <taxon>Bacillati</taxon>
        <taxon>Actinomycetota</taxon>
        <taxon>Actinomycetes</taxon>
        <taxon>Micrococcales</taxon>
        <taxon>Ruaniaceae</taxon>
        <taxon>Occultella</taxon>
    </lineage>
</organism>
<evidence type="ECO:0000313" key="2">
    <source>
        <dbReference type="EMBL" id="TDE89941.1"/>
    </source>
</evidence>
<keyword evidence="1" id="KW-1133">Transmembrane helix</keyword>
<protein>
    <submittedName>
        <fullName evidence="2">MFS transporter</fullName>
    </submittedName>
</protein>
<dbReference type="RefSeq" id="WP_133109196.1">
    <property type="nucleotide sequence ID" value="NZ_SMNA01000010.1"/>
</dbReference>
<sequence length="404" mass="39728">MDERTEAWAGATAIPAPRRGHGTRDLRVLLAVTFLAFINYAALLAVVPLWASRLGGGRGVDGGPGSIAVGATTGAMMAATVLTQLGLPRLFRMLPLRTMLMLGAALLGLPAPLYAVTDAIAPVLVITVVRGVGFALVVVAGSTLLADVAGRGRLASASSFYGAAAALPNLAALAGGVWVAHTWSFDIVFVTAGAAGVLAAIVACPLPKGIRGTFHLASVARLRTIAGPVGLFLLTAGAFGAVTTFLPVTGPEAGTTAVALLGASAALIAARLGAGAIGDRIGTGRVLAPAAGLGALGAATLALSLEGPEWTLVLGATLLGAGFGAAQNDSFVIAVQRLGAGHGGTGATIWNIAYDGGLGLGAMGLGLVVGHLGYAQAFIALGSGIAFCALLALRPGAGGVLTRG</sequence>
<dbReference type="EMBL" id="SMNA01000010">
    <property type="protein sequence ID" value="TDE89941.1"/>
    <property type="molecule type" value="Genomic_DNA"/>
</dbReference>
<feature type="transmembrane region" description="Helical" evidence="1">
    <location>
        <begin position="123"/>
        <end position="148"/>
    </location>
</feature>
<dbReference type="Pfam" id="PF07690">
    <property type="entry name" value="MFS_1"/>
    <property type="match status" value="1"/>
</dbReference>
<gene>
    <name evidence="2" type="ORF">EXU48_18605</name>
</gene>
<dbReference type="PANTHER" id="PTHR23531:SF1">
    <property type="entry name" value="QUINOLENE RESISTANCE PROTEIN NORA"/>
    <property type="match status" value="1"/>
</dbReference>
<keyword evidence="1" id="KW-0812">Transmembrane</keyword>
<dbReference type="InterPro" id="IPR052714">
    <property type="entry name" value="MFS_Exporter"/>
</dbReference>
<feature type="transmembrane region" description="Helical" evidence="1">
    <location>
        <begin position="254"/>
        <end position="274"/>
    </location>
</feature>
<feature type="transmembrane region" description="Helical" evidence="1">
    <location>
        <begin position="28"/>
        <end position="51"/>
    </location>
</feature>
<feature type="transmembrane region" description="Helical" evidence="1">
    <location>
        <begin position="187"/>
        <end position="204"/>
    </location>
</feature>